<accession>I8IWI6</accession>
<comment type="caution">
    <text evidence="2">The sequence shown here is derived from an EMBL/GenBank/DDBJ whole genome shotgun (WGS) entry which is preliminary data.</text>
</comment>
<dbReference type="OrthoDB" id="2737584at2"/>
<protein>
    <recommendedName>
        <fullName evidence="1">DUF2529 domain-containing protein</fullName>
    </recommendedName>
</protein>
<evidence type="ECO:0000313" key="2">
    <source>
        <dbReference type="EMBL" id="EIT83866.1"/>
    </source>
</evidence>
<dbReference type="Pfam" id="PF10740">
    <property type="entry name" value="DUF2529"/>
    <property type="match status" value="1"/>
</dbReference>
<evidence type="ECO:0000259" key="1">
    <source>
        <dbReference type="Pfam" id="PF10740"/>
    </source>
</evidence>
<proteinExistence type="predicted"/>
<dbReference type="AlphaFoldDB" id="I8IWI6"/>
<sequence>MLKIFSTQLHGIFQTIAEKNEFAIEDSARMMAQTILSHGHIYVYGRNELASLSAHALYSNEALPGVAMLPDDLTTITATDTVLIAAPTKEDEEANERLRAIKATSNAYVIFLAASSNRALEHTGVDSFIQLFATKGLVPNEAGERVGLPTSMAALYAYHALHLTTQEILEEYE</sequence>
<feature type="domain" description="DUF2529" evidence="1">
    <location>
        <begin position="1"/>
        <end position="169"/>
    </location>
</feature>
<dbReference type="Proteomes" id="UP000004080">
    <property type="component" value="Unassembled WGS sequence"/>
</dbReference>
<dbReference type="EMBL" id="AKKV01000043">
    <property type="protein sequence ID" value="EIT83866.1"/>
    <property type="molecule type" value="Genomic_DNA"/>
</dbReference>
<dbReference type="eggNOG" id="COG4821">
    <property type="taxonomic scope" value="Bacteria"/>
</dbReference>
<name>I8IWI6_9BACL</name>
<evidence type="ECO:0000313" key="3">
    <source>
        <dbReference type="Proteomes" id="UP000004080"/>
    </source>
</evidence>
<dbReference type="STRING" id="1196324.A374_18599"/>
<dbReference type="InterPro" id="IPR019676">
    <property type="entry name" value="DUF2529"/>
</dbReference>
<dbReference type="InterPro" id="IPR046348">
    <property type="entry name" value="SIS_dom_sf"/>
</dbReference>
<keyword evidence="3" id="KW-1185">Reference proteome</keyword>
<gene>
    <name evidence="2" type="ORF">A374_18599</name>
</gene>
<dbReference type="GO" id="GO:0097367">
    <property type="term" value="F:carbohydrate derivative binding"/>
    <property type="evidence" value="ECO:0007669"/>
    <property type="project" value="InterPro"/>
</dbReference>
<dbReference type="PATRIC" id="fig|1196324.3.peg.3789"/>
<reference evidence="2 3" key="1">
    <citation type="journal article" date="2012" name="J. Bacteriol.">
        <title>Genome of Bacillus macauensis ZFHKF-1, a Long-Chain-Forming Bacterium.</title>
        <authorList>
            <person name="Cai L."/>
            <person name="Zhang T."/>
        </authorList>
    </citation>
    <scope>NUCLEOTIDE SEQUENCE [LARGE SCALE GENOMIC DNA]</scope>
    <source>
        <strain evidence="2 3">ZFHKF-1</strain>
    </source>
</reference>
<organism evidence="2 3">
    <name type="scientific">Fictibacillus macauensis ZFHKF-1</name>
    <dbReference type="NCBI Taxonomy" id="1196324"/>
    <lineage>
        <taxon>Bacteria</taxon>
        <taxon>Bacillati</taxon>
        <taxon>Bacillota</taxon>
        <taxon>Bacilli</taxon>
        <taxon>Bacillales</taxon>
        <taxon>Fictibacillaceae</taxon>
        <taxon>Fictibacillus</taxon>
    </lineage>
</organism>
<dbReference type="Gene3D" id="3.40.50.10490">
    <property type="entry name" value="Glucose-6-phosphate isomerase like protein, domain 1"/>
    <property type="match status" value="1"/>
</dbReference>
<dbReference type="SUPFAM" id="SSF53697">
    <property type="entry name" value="SIS domain"/>
    <property type="match status" value="1"/>
</dbReference>
<dbReference type="RefSeq" id="WP_007203787.1">
    <property type="nucleotide sequence ID" value="NZ_AKKV01000043.1"/>
</dbReference>
<dbReference type="GO" id="GO:1901135">
    <property type="term" value="P:carbohydrate derivative metabolic process"/>
    <property type="evidence" value="ECO:0007669"/>
    <property type="project" value="InterPro"/>
</dbReference>